<dbReference type="KEGG" id="seri:SERIO_v1c03600"/>
<dbReference type="STRING" id="315358.SERIO_v1c03600"/>
<dbReference type="EMBL" id="CP011856">
    <property type="protein sequence ID" value="AKM53942.1"/>
    <property type="molecule type" value="Genomic_DNA"/>
</dbReference>
<dbReference type="InterPro" id="IPR036390">
    <property type="entry name" value="WH_DNA-bd_sf"/>
</dbReference>
<dbReference type="InterPro" id="IPR036388">
    <property type="entry name" value="WH-like_DNA-bd_sf"/>
</dbReference>
<dbReference type="SUPFAM" id="SSF46785">
    <property type="entry name" value="Winged helix' DNA-binding domain"/>
    <property type="match status" value="1"/>
</dbReference>
<proteinExistence type="predicted"/>
<evidence type="ECO:0000313" key="2">
    <source>
        <dbReference type="Proteomes" id="UP000035661"/>
    </source>
</evidence>
<organism evidence="1 2">
    <name type="scientific">Spiroplasma eriocheiris</name>
    <dbReference type="NCBI Taxonomy" id="315358"/>
    <lineage>
        <taxon>Bacteria</taxon>
        <taxon>Bacillati</taxon>
        <taxon>Mycoplasmatota</taxon>
        <taxon>Mollicutes</taxon>
        <taxon>Entomoplasmatales</taxon>
        <taxon>Spiroplasmataceae</taxon>
        <taxon>Spiroplasma</taxon>
    </lineage>
</organism>
<dbReference type="Gene3D" id="1.10.10.10">
    <property type="entry name" value="Winged helix-like DNA-binding domain superfamily/Winged helix DNA-binding domain"/>
    <property type="match status" value="1"/>
</dbReference>
<dbReference type="Proteomes" id="UP000035661">
    <property type="component" value="Chromosome"/>
</dbReference>
<sequence length="218" mass="25758">MRSNLTRKQLYNCILEDILSGRYRPNAVLNKIPFCAKYDVSKEEVDNVFAALTDDYLIAYDQKKGYFIKKYLESEIKQLVYLNYTITTIRFIKLMHSLTPSVIEKINSCLQELKKLSHQKNDLTKIMQVIDNVVDNITQIVKTPLLDNILKKAINLWLYTRKVIAYNIQMYGKQLINFYIKVLELTLSQDEKSLREFLLSFINIWETAFLEYYGKILK</sequence>
<accession>A0A0H3XM50</accession>
<name>A0A0H3XM50_9MOLU</name>
<evidence type="ECO:0000313" key="1">
    <source>
        <dbReference type="EMBL" id="AKM53942.1"/>
    </source>
</evidence>
<keyword evidence="2" id="KW-1185">Reference proteome</keyword>
<reference evidence="2" key="2">
    <citation type="submission" date="2015-06" db="EMBL/GenBank/DDBJ databases">
        <title>Complete genome sequence of Spiroplasma eriocheiris TDA-040725-5 (DSM 21848).</title>
        <authorList>
            <person name="Lo W.-S."/>
            <person name="Kuo C.-H."/>
        </authorList>
    </citation>
    <scope>NUCLEOTIDE SEQUENCE [LARGE SCALE GENOMIC DNA]</scope>
    <source>
        <strain evidence="2">TDA-040725-5</strain>
    </source>
</reference>
<protein>
    <recommendedName>
        <fullName evidence="3">GntR family transcriptional regulator</fullName>
    </recommendedName>
</protein>
<dbReference type="PATRIC" id="fig|743698.3.peg.361"/>
<dbReference type="RefSeq" id="WP_047791198.1">
    <property type="nucleotide sequence ID" value="NZ_CP011856.1"/>
</dbReference>
<gene>
    <name evidence="1" type="ORF">SERIO_v1c03600</name>
</gene>
<evidence type="ECO:0008006" key="3">
    <source>
        <dbReference type="Google" id="ProtNLM"/>
    </source>
</evidence>
<reference evidence="1 2" key="1">
    <citation type="journal article" date="2015" name="Genome Biol. Evol.">
        <title>Found and Lost: The Fates of Horizontally Acquired Genes in Arthropod-Symbiotic Spiroplasma.</title>
        <authorList>
            <person name="Lo W.S."/>
            <person name="Gasparich G.E."/>
            <person name="Kuo C.H."/>
        </authorList>
    </citation>
    <scope>NUCLEOTIDE SEQUENCE [LARGE SCALE GENOMIC DNA]</scope>
    <source>
        <strain evidence="2">TDA-040725-5</strain>
    </source>
</reference>
<dbReference type="AlphaFoldDB" id="A0A0H3XM50"/>